<gene>
    <name evidence="1" type="ORF">ANCCEY_15045</name>
</gene>
<protein>
    <submittedName>
        <fullName evidence="1">Uncharacterized protein</fullName>
    </submittedName>
</protein>
<name>A0A0D6LDZ1_9BILA</name>
<dbReference type="Proteomes" id="UP000054495">
    <property type="component" value="Unassembled WGS sequence"/>
</dbReference>
<reference evidence="1 2" key="1">
    <citation type="submission" date="2013-05" db="EMBL/GenBank/DDBJ databases">
        <title>Draft genome of the parasitic nematode Anyclostoma ceylanicum.</title>
        <authorList>
            <person name="Mitreva M."/>
        </authorList>
    </citation>
    <scope>NUCLEOTIDE SEQUENCE [LARGE SCALE GENOMIC DNA]</scope>
</reference>
<dbReference type="AlphaFoldDB" id="A0A0D6LDZ1"/>
<proteinExistence type="predicted"/>
<accession>A0A0D6LDZ1</accession>
<evidence type="ECO:0000313" key="1">
    <source>
        <dbReference type="EMBL" id="EPB65877.1"/>
    </source>
</evidence>
<keyword evidence="2" id="KW-1185">Reference proteome</keyword>
<sequence length="68" mass="7478">MKCEHESDYCYNATADVTQLNEISMAGCSTTSSNNNLQVWLAVGFITAKNEDEKKTNVTSHIKKPGPL</sequence>
<dbReference type="EMBL" id="KE126910">
    <property type="protein sequence ID" value="EPB65877.1"/>
    <property type="molecule type" value="Genomic_DNA"/>
</dbReference>
<evidence type="ECO:0000313" key="2">
    <source>
        <dbReference type="Proteomes" id="UP000054495"/>
    </source>
</evidence>
<organism evidence="1 2">
    <name type="scientific">Ancylostoma ceylanicum</name>
    <dbReference type="NCBI Taxonomy" id="53326"/>
    <lineage>
        <taxon>Eukaryota</taxon>
        <taxon>Metazoa</taxon>
        <taxon>Ecdysozoa</taxon>
        <taxon>Nematoda</taxon>
        <taxon>Chromadorea</taxon>
        <taxon>Rhabditida</taxon>
        <taxon>Rhabditina</taxon>
        <taxon>Rhabditomorpha</taxon>
        <taxon>Strongyloidea</taxon>
        <taxon>Ancylostomatidae</taxon>
        <taxon>Ancylostomatinae</taxon>
        <taxon>Ancylostoma</taxon>
    </lineage>
</organism>